<organism evidence="1 2">
    <name type="scientific">Malus domestica</name>
    <name type="common">Apple</name>
    <name type="synonym">Pyrus malus</name>
    <dbReference type="NCBI Taxonomy" id="3750"/>
    <lineage>
        <taxon>Eukaryota</taxon>
        <taxon>Viridiplantae</taxon>
        <taxon>Streptophyta</taxon>
        <taxon>Embryophyta</taxon>
        <taxon>Tracheophyta</taxon>
        <taxon>Spermatophyta</taxon>
        <taxon>Magnoliopsida</taxon>
        <taxon>eudicotyledons</taxon>
        <taxon>Gunneridae</taxon>
        <taxon>Pentapetalae</taxon>
        <taxon>rosids</taxon>
        <taxon>fabids</taxon>
        <taxon>Rosales</taxon>
        <taxon>Rosaceae</taxon>
        <taxon>Amygdaloideae</taxon>
        <taxon>Maleae</taxon>
        <taxon>Malus</taxon>
    </lineage>
</organism>
<comment type="caution">
    <text evidence="1">The sequence shown here is derived from an EMBL/GenBank/DDBJ whole genome shotgun (WGS) entry which is preliminary data.</text>
</comment>
<gene>
    <name evidence="1" type="ORF">DVH24_030032</name>
</gene>
<accession>A0A498I1K8</accession>
<sequence>MASIRRLLWYNNIRNGRDQELQSLSGDIGRHFANLPKQWKNSCQTRRNGLGNLKLGGLAPPHVVVFHCGSWIGIRLGSCGVETGWLGEIRSVEFVLGYHNGNDGAGDGGSGVMFVVAIVGGDEYQGNSDRTDNDDKDGNNTCKSIMMVPIVGGDNGGKGRGNSGGGCACSGGDGGGGDDYGDGNDNDGDSNGSYGCGGNDGVVAVTMAVTVMVVPVTLFSRRENVCKRIIMSY</sequence>
<reference evidence="1 2" key="1">
    <citation type="submission" date="2018-10" db="EMBL/GenBank/DDBJ databases">
        <title>A high-quality apple genome assembly.</title>
        <authorList>
            <person name="Hu J."/>
        </authorList>
    </citation>
    <scope>NUCLEOTIDE SEQUENCE [LARGE SCALE GENOMIC DNA]</scope>
    <source>
        <strain evidence="2">cv. HFTH1</strain>
        <tissue evidence="1">Young leaf</tissue>
    </source>
</reference>
<dbReference type="Proteomes" id="UP000290289">
    <property type="component" value="Chromosome 15"/>
</dbReference>
<evidence type="ECO:0000313" key="1">
    <source>
        <dbReference type="EMBL" id="RXH75311.1"/>
    </source>
</evidence>
<dbReference type="AlphaFoldDB" id="A0A498I1K8"/>
<proteinExistence type="predicted"/>
<keyword evidence="2" id="KW-1185">Reference proteome</keyword>
<protein>
    <submittedName>
        <fullName evidence="1">Uncharacterized protein</fullName>
    </submittedName>
</protein>
<evidence type="ECO:0000313" key="2">
    <source>
        <dbReference type="Proteomes" id="UP000290289"/>
    </source>
</evidence>
<name>A0A498I1K8_MALDO</name>
<dbReference type="EMBL" id="RDQH01000341">
    <property type="protein sequence ID" value="RXH75311.1"/>
    <property type="molecule type" value="Genomic_DNA"/>
</dbReference>